<dbReference type="EMBL" id="MU001634">
    <property type="protein sequence ID" value="KAF2484319.1"/>
    <property type="molecule type" value="Genomic_DNA"/>
</dbReference>
<keyword evidence="3" id="KW-1185">Reference proteome</keyword>
<gene>
    <name evidence="2" type="ORF">BDY17DRAFT_125884</name>
</gene>
<dbReference type="RefSeq" id="XP_033590888.1">
    <property type="nucleotide sequence ID" value="XM_033729362.1"/>
</dbReference>
<proteinExistence type="predicted"/>
<dbReference type="PANTHER" id="PTHR13593">
    <property type="match status" value="1"/>
</dbReference>
<accession>A0A6A6PX91</accession>
<sequence>MPSLAILSTLLALAVAFPLNNPPAPQTCNGDSRLCDRQYSNITFIGAHDSPFVGTPDNLAANQGLDLQAQLAAGIRFFSAQAHQNVLGQLDFCHTYCWEYDAGPVTDYLSTLASWLDANPNDVVTLLLVNGGFYDVSLYAAAFESTNLSQYAYAPNKTLQLDEWPTLAQMIKANTRLVALMDYGANTTTTPYILPEFSTYYFETPYDTTNPLFPECSINRPPGASAQGRMYGMNHFLDLDVLATGIDVPDNARDVETNAAEGPGSIGAQAEVCAGLYGRYPNFVLVDRVAVGEVFVAQERMNFAAGR</sequence>
<dbReference type="OrthoDB" id="7984201at2759"/>
<keyword evidence="1" id="KW-0732">Signal</keyword>
<dbReference type="Gene3D" id="3.20.20.190">
    <property type="entry name" value="Phosphatidylinositol (PI) phosphodiesterase"/>
    <property type="match status" value="1"/>
</dbReference>
<dbReference type="Proteomes" id="UP000799767">
    <property type="component" value="Unassembled WGS sequence"/>
</dbReference>
<dbReference type="InterPro" id="IPR051057">
    <property type="entry name" value="PI-PLC_domain"/>
</dbReference>
<evidence type="ECO:0000313" key="3">
    <source>
        <dbReference type="Proteomes" id="UP000799767"/>
    </source>
</evidence>
<dbReference type="GO" id="GO:0006629">
    <property type="term" value="P:lipid metabolic process"/>
    <property type="evidence" value="ECO:0007669"/>
    <property type="project" value="InterPro"/>
</dbReference>
<feature type="signal peptide" evidence="1">
    <location>
        <begin position="1"/>
        <end position="16"/>
    </location>
</feature>
<dbReference type="Pfam" id="PF26146">
    <property type="entry name" value="PI-PLC_X"/>
    <property type="match status" value="1"/>
</dbReference>
<dbReference type="AlphaFoldDB" id="A0A6A6PX91"/>
<dbReference type="GO" id="GO:0008081">
    <property type="term" value="F:phosphoric diester hydrolase activity"/>
    <property type="evidence" value="ECO:0007669"/>
    <property type="project" value="InterPro"/>
</dbReference>
<evidence type="ECO:0000313" key="2">
    <source>
        <dbReference type="EMBL" id="KAF2484319.1"/>
    </source>
</evidence>
<dbReference type="InterPro" id="IPR017946">
    <property type="entry name" value="PLC-like_Pdiesterase_TIM-brl"/>
</dbReference>
<evidence type="ECO:0000256" key="1">
    <source>
        <dbReference type="SAM" id="SignalP"/>
    </source>
</evidence>
<dbReference type="PANTHER" id="PTHR13593:SF146">
    <property type="entry name" value="PLC-LIKE PHOSPHODIESTERASE"/>
    <property type="match status" value="1"/>
</dbReference>
<name>A0A6A6PX91_9PEZI</name>
<organism evidence="2 3">
    <name type="scientific">Neohortaea acidophila</name>
    <dbReference type="NCBI Taxonomy" id="245834"/>
    <lineage>
        <taxon>Eukaryota</taxon>
        <taxon>Fungi</taxon>
        <taxon>Dikarya</taxon>
        <taxon>Ascomycota</taxon>
        <taxon>Pezizomycotina</taxon>
        <taxon>Dothideomycetes</taxon>
        <taxon>Dothideomycetidae</taxon>
        <taxon>Mycosphaerellales</taxon>
        <taxon>Teratosphaeriaceae</taxon>
        <taxon>Neohortaea</taxon>
    </lineage>
</organism>
<reference evidence="2" key="1">
    <citation type="journal article" date="2020" name="Stud. Mycol.">
        <title>101 Dothideomycetes genomes: a test case for predicting lifestyles and emergence of pathogens.</title>
        <authorList>
            <person name="Haridas S."/>
            <person name="Albert R."/>
            <person name="Binder M."/>
            <person name="Bloem J."/>
            <person name="Labutti K."/>
            <person name="Salamov A."/>
            <person name="Andreopoulos B."/>
            <person name="Baker S."/>
            <person name="Barry K."/>
            <person name="Bills G."/>
            <person name="Bluhm B."/>
            <person name="Cannon C."/>
            <person name="Castanera R."/>
            <person name="Culley D."/>
            <person name="Daum C."/>
            <person name="Ezra D."/>
            <person name="Gonzalez J."/>
            <person name="Henrissat B."/>
            <person name="Kuo A."/>
            <person name="Liang C."/>
            <person name="Lipzen A."/>
            <person name="Lutzoni F."/>
            <person name="Magnuson J."/>
            <person name="Mondo S."/>
            <person name="Nolan M."/>
            <person name="Ohm R."/>
            <person name="Pangilinan J."/>
            <person name="Park H.-J."/>
            <person name="Ramirez L."/>
            <person name="Alfaro M."/>
            <person name="Sun H."/>
            <person name="Tritt A."/>
            <person name="Yoshinaga Y."/>
            <person name="Zwiers L.-H."/>
            <person name="Turgeon B."/>
            <person name="Goodwin S."/>
            <person name="Spatafora J."/>
            <person name="Crous P."/>
            <person name="Grigoriev I."/>
        </authorList>
    </citation>
    <scope>NUCLEOTIDE SEQUENCE</scope>
    <source>
        <strain evidence="2">CBS 113389</strain>
    </source>
</reference>
<feature type="chain" id="PRO_5025521154" evidence="1">
    <location>
        <begin position="17"/>
        <end position="307"/>
    </location>
</feature>
<protein>
    <submittedName>
        <fullName evidence="2">PLC-like phosphodiesterase</fullName>
    </submittedName>
</protein>
<dbReference type="GeneID" id="54470364"/>
<dbReference type="SUPFAM" id="SSF51695">
    <property type="entry name" value="PLC-like phosphodiesterases"/>
    <property type="match status" value="1"/>
</dbReference>